<dbReference type="GO" id="GO:0046872">
    <property type="term" value="F:metal ion binding"/>
    <property type="evidence" value="ECO:0007669"/>
    <property type="project" value="UniProtKB-KW"/>
</dbReference>
<dbReference type="GO" id="GO:0020037">
    <property type="term" value="F:heme binding"/>
    <property type="evidence" value="ECO:0007669"/>
    <property type="project" value="InterPro"/>
</dbReference>
<feature type="compositionally biased region" description="Polar residues" evidence="6">
    <location>
        <begin position="1"/>
        <end position="10"/>
    </location>
</feature>
<feature type="region of interest" description="Disordered" evidence="6">
    <location>
        <begin position="1"/>
        <end position="26"/>
    </location>
</feature>
<feature type="binding site" description="axial binding residue" evidence="5">
    <location>
        <position position="150"/>
    </location>
    <ligand>
        <name>heme</name>
        <dbReference type="ChEBI" id="CHEBI:30413"/>
    </ligand>
    <ligandPart>
        <name>Fe</name>
        <dbReference type="ChEBI" id="CHEBI:18248"/>
    </ligandPart>
</feature>
<name>A0A2G6K8W7_9ACTN</name>
<feature type="binding site" description="covalent" evidence="5">
    <location>
        <position position="146"/>
    </location>
    <ligand>
        <name>heme</name>
        <dbReference type="ChEBI" id="CHEBI:30413"/>
    </ligand>
</feature>
<dbReference type="Proteomes" id="UP000230914">
    <property type="component" value="Unassembled WGS sequence"/>
</dbReference>
<organism evidence="8 9">
    <name type="scientific">Ilumatobacter coccineus</name>
    <dbReference type="NCBI Taxonomy" id="467094"/>
    <lineage>
        <taxon>Bacteria</taxon>
        <taxon>Bacillati</taxon>
        <taxon>Actinomycetota</taxon>
        <taxon>Acidimicrobiia</taxon>
        <taxon>Acidimicrobiales</taxon>
        <taxon>Ilumatobacteraceae</taxon>
        <taxon>Ilumatobacter</taxon>
    </lineage>
</organism>
<evidence type="ECO:0000256" key="1">
    <source>
        <dbReference type="ARBA" id="ARBA00004370"/>
    </source>
</evidence>
<evidence type="ECO:0000313" key="9">
    <source>
        <dbReference type="Proteomes" id="UP000230914"/>
    </source>
</evidence>
<dbReference type="Gene3D" id="2.40.50.140">
    <property type="entry name" value="Nucleic acid-binding proteins"/>
    <property type="match status" value="1"/>
</dbReference>
<gene>
    <name evidence="8" type="ORF">CSA55_05720</name>
</gene>
<comment type="subcellular location">
    <subcellularLocation>
        <location evidence="1">Membrane</location>
    </subcellularLocation>
</comment>
<dbReference type="GO" id="GO:0017004">
    <property type="term" value="P:cytochrome complex assembly"/>
    <property type="evidence" value="ECO:0007669"/>
    <property type="project" value="UniProtKB-KW"/>
</dbReference>
<comment type="caution">
    <text evidence="8">The sequence shown here is derived from an EMBL/GenBank/DDBJ whole genome shotgun (WGS) entry which is preliminary data.</text>
</comment>
<evidence type="ECO:0000256" key="4">
    <source>
        <dbReference type="ARBA" id="ARBA00023136"/>
    </source>
</evidence>
<dbReference type="InterPro" id="IPR036127">
    <property type="entry name" value="CcmE-like_sf"/>
</dbReference>
<keyword evidence="2 5" id="KW-0349">Heme</keyword>
<accession>A0A2G6K8W7</accession>
<proteinExistence type="predicted"/>
<evidence type="ECO:0000256" key="6">
    <source>
        <dbReference type="SAM" id="MobiDB-lite"/>
    </source>
</evidence>
<keyword evidence="7" id="KW-0812">Transmembrane</keyword>
<keyword evidence="7" id="KW-1133">Transmembrane helix</keyword>
<keyword evidence="4 7" id="KW-0472">Membrane</keyword>
<dbReference type="SUPFAM" id="SSF82093">
    <property type="entry name" value="Heme chaperone CcmE"/>
    <property type="match status" value="1"/>
</dbReference>
<evidence type="ECO:0000256" key="5">
    <source>
        <dbReference type="PIRSR" id="PIRSR604329-50"/>
    </source>
</evidence>
<evidence type="ECO:0000256" key="2">
    <source>
        <dbReference type="ARBA" id="ARBA00022617"/>
    </source>
</evidence>
<dbReference type="GO" id="GO:0017003">
    <property type="term" value="P:protein-heme linkage"/>
    <property type="evidence" value="ECO:0007669"/>
    <property type="project" value="InterPro"/>
</dbReference>
<dbReference type="InterPro" id="IPR004329">
    <property type="entry name" value="CcmE"/>
</dbReference>
<dbReference type="GO" id="GO:0005886">
    <property type="term" value="C:plasma membrane"/>
    <property type="evidence" value="ECO:0007669"/>
    <property type="project" value="InterPro"/>
</dbReference>
<dbReference type="InterPro" id="IPR012340">
    <property type="entry name" value="NA-bd_OB-fold"/>
</dbReference>
<sequence length="165" mass="17623">MSSVKTTTGTAMADLTPRPPSGPEPITRRRSILIAGIVVVLIAIGGAIMTRSLRSAVDYYCTVDEIGHREGCELDRRLRVHGIVQPGIVHRGDKVIFDLALAGETVSVHYRGQLGGLFGECAPVVVHGQIDATTGVLQGDHLVINHSNEYVAEARGNSDQVCGDR</sequence>
<dbReference type="Pfam" id="PF03100">
    <property type="entry name" value="CcmE"/>
    <property type="match status" value="1"/>
</dbReference>
<evidence type="ECO:0000256" key="3">
    <source>
        <dbReference type="ARBA" id="ARBA00022748"/>
    </source>
</evidence>
<keyword evidence="5" id="KW-0479">Metal-binding</keyword>
<protein>
    <recommendedName>
        <fullName evidence="10">Cytochrome c maturation protein CcmE</fullName>
    </recommendedName>
</protein>
<evidence type="ECO:0000313" key="8">
    <source>
        <dbReference type="EMBL" id="PIE31422.1"/>
    </source>
</evidence>
<dbReference type="EMBL" id="PDSL01000083">
    <property type="protein sequence ID" value="PIE31422.1"/>
    <property type="molecule type" value="Genomic_DNA"/>
</dbReference>
<dbReference type="AlphaFoldDB" id="A0A2G6K8W7"/>
<reference evidence="8 9" key="1">
    <citation type="submission" date="2017-10" db="EMBL/GenBank/DDBJ databases">
        <title>Novel microbial diversity and functional potential in the marine mammal oral microbiome.</title>
        <authorList>
            <person name="Dudek N.K."/>
            <person name="Sun C.L."/>
            <person name="Burstein D."/>
            <person name="Kantor R.S."/>
            <person name="Aliaga Goltsman D.S."/>
            <person name="Bik E.M."/>
            <person name="Thomas B.C."/>
            <person name="Banfield J.F."/>
            <person name="Relman D.A."/>
        </authorList>
    </citation>
    <scope>NUCLEOTIDE SEQUENCE [LARGE SCALE GENOMIC DNA]</scope>
    <source>
        <strain evidence="8">DOLJORAL78_61_10</strain>
    </source>
</reference>
<keyword evidence="5" id="KW-0408">Iron</keyword>
<evidence type="ECO:0000256" key="7">
    <source>
        <dbReference type="SAM" id="Phobius"/>
    </source>
</evidence>
<evidence type="ECO:0008006" key="10">
    <source>
        <dbReference type="Google" id="ProtNLM"/>
    </source>
</evidence>
<keyword evidence="3" id="KW-0201">Cytochrome c-type biogenesis</keyword>
<feature type="transmembrane region" description="Helical" evidence="7">
    <location>
        <begin position="32"/>
        <end position="50"/>
    </location>
</feature>